<evidence type="ECO:0008006" key="3">
    <source>
        <dbReference type="Google" id="ProtNLM"/>
    </source>
</evidence>
<dbReference type="Proteomes" id="UP000504637">
    <property type="component" value="Unplaced"/>
</dbReference>
<accession>A0A6J3MGM8</accession>
<evidence type="ECO:0000313" key="2">
    <source>
        <dbReference type="RefSeq" id="XP_033463870.1"/>
    </source>
</evidence>
<proteinExistence type="predicted"/>
<keyword evidence="1" id="KW-1185">Reference proteome</keyword>
<dbReference type="Gene3D" id="3.80.10.10">
    <property type="entry name" value="Ribonuclease Inhibitor"/>
    <property type="match status" value="1"/>
</dbReference>
<dbReference type="OrthoDB" id="5279008at2759"/>
<reference evidence="2" key="1">
    <citation type="submission" date="2020-01" db="EMBL/GenBank/DDBJ databases">
        <authorList>
            <consortium name="DOE Joint Genome Institute"/>
            <person name="Haridas S."/>
            <person name="Albert R."/>
            <person name="Binder M."/>
            <person name="Bloem J."/>
            <person name="Labutti K."/>
            <person name="Salamov A."/>
            <person name="Andreopoulos B."/>
            <person name="Baker S.E."/>
            <person name="Barry K."/>
            <person name="Bills G."/>
            <person name="Bluhm B.H."/>
            <person name="Cannon C."/>
            <person name="Castanera R."/>
            <person name="Culley D.E."/>
            <person name="Daum C."/>
            <person name="Ezra D."/>
            <person name="Gonzalez J.B."/>
            <person name="Henrissat B."/>
            <person name="Kuo A."/>
            <person name="Liang C."/>
            <person name="Lipzen A."/>
            <person name="Lutzoni F."/>
            <person name="Magnuson J."/>
            <person name="Mondo S."/>
            <person name="Nolan M."/>
            <person name="Ohm R."/>
            <person name="Pangilinan J."/>
            <person name="Park H.-J."/>
            <person name="Ramirez L."/>
            <person name="Alfaro M."/>
            <person name="Sun H."/>
            <person name="Tritt A."/>
            <person name="Yoshinaga Y."/>
            <person name="Zwiers L.-H."/>
            <person name="Turgeon B.G."/>
            <person name="Goodwin S.B."/>
            <person name="Spatafora J.W."/>
            <person name="Crous P.W."/>
            <person name="Grigoriev I.V."/>
        </authorList>
    </citation>
    <scope>NUCLEOTIDE SEQUENCE</scope>
    <source>
        <strain evidence="2">CBS 342.82</strain>
    </source>
</reference>
<sequence length="434" mass="49588">MCFAVDVQEIQRPDHTHCESPVTKDQVFWNNALHTRWNHANIVVCMKFERRFLATRKTSLMGKSLTHLEEISRHPTLGKAVKTLSIQDDCEKVDPYNCDRVTDSSEIWPRDDKGYVIQNHLKVERLTHILLEHHLRPRVIKFRCYRIANRNLSKCSKAVREKHNFDDLFVGNDLLSGSFLQLADEIVQSAKLSIEAICIQESQIRGCNCAIDHFPERKKLGRVMGLHRPKCYDITLTLSHDAAEQGKGFSSLRSTEVKSDPLWLQHILYNAPRLENLNLDQVDFPSNMLLSADVSIAALKRLKINFSKMTAAQLQIIMAQSRQSLTDLELTHVTLKHSPSWRDVLFSISRQCTGLTKFLVHGLRNASGEYLEHTQDLSFEGFTAEMVSFEHRAGLRIDSLPTRPGHRPISNVEYHGPDANLVLARLAGYFLTCL</sequence>
<gene>
    <name evidence="2" type="ORF">K489DRAFT_368004</name>
</gene>
<dbReference type="InterPro" id="IPR032675">
    <property type="entry name" value="LRR_dom_sf"/>
</dbReference>
<protein>
    <recommendedName>
        <fullName evidence="3">F-box domain-containing protein</fullName>
    </recommendedName>
</protein>
<dbReference type="AlphaFoldDB" id="A0A6J3MGM8"/>
<name>A0A6J3MGM8_9PEZI</name>
<evidence type="ECO:0000313" key="1">
    <source>
        <dbReference type="Proteomes" id="UP000504637"/>
    </source>
</evidence>
<reference evidence="2" key="2">
    <citation type="submission" date="2020-04" db="EMBL/GenBank/DDBJ databases">
        <authorList>
            <consortium name="NCBI Genome Project"/>
        </authorList>
    </citation>
    <scope>NUCLEOTIDE SEQUENCE</scope>
    <source>
        <strain evidence="2">CBS 342.82</strain>
    </source>
</reference>
<dbReference type="RefSeq" id="XP_033463870.1">
    <property type="nucleotide sequence ID" value="XM_033602911.1"/>
</dbReference>
<dbReference type="GeneID" id="54360711"/>
<organism evidence="2">
    <name type="scientific">Dissoconium aciculare CBS 342.82</name>
    <dbReference type="NCBI Taxonomy" id="1314786"/>
    <lineage>
        <taxon>Eukaryota</taxon>
        <taxon>Fungi</taxon>
        <taxon>Dikarya</taxon>
        <taxon>Ascomycota</taxon>
        <taxon>Pezizomycotina</taxon>
        <taxon>Dothideomycetes</taxon>
        <taxon>Dothideomycetidae</taxon>
        <taxon>Mycosphaerellales</taxon>
        <taxon>Dissoconiaceae</taxon>
        <taxon>Dissoconium</taxon>
    </lineage>
</organism>
<reference evidence="2" key="3">
    <citation type="submission" date="2025-08" db="UniProtKB">
        <authorList>
            <consortium name="RefSeq"/>
        </authorList>
    </citation>
    <scope>IDENTIFICATION</scope>
    <source>
        <strain evidence="2">CBS 342.82</strain>
    </source>
</reference>